<keyword evidence="2" id="KW-0812">Transmembrane</keyword>
<organism evidence="3">
    <name type="scientific">Guillardia theta</name>
    <name type="common">Cryptophyte</name>
    <name type="synonym">Cryptomonas phi</name>
    <dbReference type="NCBI Taxonomy" id="55529"/>
    <lineage>
        <taxon>Eukaryota</taxon>
        <taxon>Cryptophyceae</taxon>
        <taxon>Pyrenomonadales</taxon>
        <taxon>Geminigeraceae</taxon>
        <taxon>Guillardia</taxon>
    </lineage>
</organism>
<feature type="transmembrane region" description="Helical" evidence="2">
    <location>
        <begin position="426"/>
        <end position="450"/>
    </location>
</feature>
<reference evidence="3" key="1">
    <citation type="submission" date="2021-01" db="EMBL/GenBank/DDBJ databases">
        <authorList>
            <person name="Corre E."/>
            <person name="Pelletier E."/>
            <person name="Niang G."/>
            <person name="Scheremetjew M."/>
            <person name="Finn R."/>
            <person name="Kale V."/>
            <person name="Holt S."/>
            <person name="Cochrane G."/>
            <person name="Meng A."/>
            <person name="Brown T."/>
            <person name="Cohen L."/>
        </authorList>
    </citation>
    <scope>NUCLEOTIDE SEQUENCE</scope>
    <source>
        <strain evidence="3">CCMP 2712</strain>
    </source>
</reference>
<proteinExistence type="predicted"/>
<feature type="transmembrane region" description="Helical" evidence="2">
    <location>
        <begin position="241"/>
        <end position="259"/>
    </location>
</feature>
<evidence type="ECO:0000256" key="1">
    <source>
        <dbReference type="SAM" id="MobiDB-lite"/>
    </source>
</evidence>
<feature type="transmembrane region" description="Helical" evidence="2">
    <location>
        <begin position="12"/>
        <end position="35"/>
    </location>
</feature>
<sequence>MMRNEERPLLSLWTLLQFLFLLIVFSIITSAILLVPKVCEEELSKMMHSAHNDEWEQTQQCMMKVVQDMKRKTDSTLDILFINVKHASLFWNHVVFLIDLMCVHIFLLVAVACKTYFSAFQLVSSSLALVTSKLSEQNYRGLMEGIKVLMIRIGWIVHNLGALIRATFECAVTDECILTHSSDSQDMPELVALVQRHLPTFRETIHDFWTLSMDNSTATVAFKLVTGMYLTYITVRLIKRLCVLCFCFSCNVLFVMIGMQPPFLKRDTVEERLDESLDISNISGNSESVEGANGEEDGEKGEQNGDEQEENMLEETKKDMETQTCESSDVDLPVDWHVDKLDKDAVEPGGNEEARGGERASACRLSCNGSGTADYEIEACDDRRSKCVALEVMGSYLQQGRDAAVGRKRVYDKEERKEAEKDARTAGLVVLLLLALSSLSIIALLLVALTRELMTAGRHRLSGLA</sequence>
<feature type="compositionally biased region" description="Acidic residues" evidence="1">
    <location>
        <begin position="293"/>
        <end position="310"/>
    </location>
</feature>
<feature type="transmembrane region" description="Helical" evidence="2">
    <location>
        <begin position="90"/>
        <end position="113"/>
    </location>
</feature>
<accession>A0A7S4K8B0</accession>
<evidence type="ECO:0000256" key="2">
    <source>
        <dbReference type="SAM" id="Phobius"/>
    </source>
</evidence>
<protein>
    <submittedName>
        <fullName evidence="3">Uncharacterized protein</fullName>
    </submittedName>
</protein>
<dbReference type="EMBL" id="HBKN01013210">
    <property type="protein sequence ID" value="CAE2286927.1"/>
    <property type="molecule type" value="Transcribed_RNA"/>
</dbReference>
<keyword evidence="2" id="KW-0472">Membrane</keyword>
<feature type="region of interest" description="Disordered" evidence="1">
    <location>
        <begin position="277"/>
        <end position="310"/>
    </location>
</feature>
<keyword evidence="2" id="KW-1133">Transmembrane helix</keyword>
<evidence type="ECO:0000313" key="3">
    <source>
        <dbReference type="EMBL" id="CAE2286927.1"/>
    </source>
</evidence>
<gene>
    <name evidence="3" type="ORF">GTHE00462_LOCUS10307</name>
</gene>
<feature type="compositionally biased region" description="Polar residues" evidence="1">
    <location>
        <begin position="278"/>
        <end position="288"/>
    </location>
</feature>
<name>A0A7S4K8B0_GUITH</name>
<dbReference type="AlphaFoldDB" id="A0A7S4K8B0"/>